<proteinExistence type="predicted"/>
<comment type="caution">
    <text evidence="1">The sequence shown here is derived from an EMBL/GenBank/DDBJ whole genome shotgun (WGS) entry which is preliminary data.</text>
</comment>
<evidence type="ECO:0000313" key="1">
    <source>
        <dbReference type="EMBL" id="GKX67599.1"/>
    </source>
</evidence>
<dbReference type="EMBL" id="BROD01000001">
    <property type="protein sequence ID" value="GKX67599.1"/>
    <property type="molecule type" value="Genomic_DNA"/>
</dbReference>
<reference evidence="1" key="1">
    <citation type="journal article" date="2025" name="Int. J. Syst. Evol. Microbiol.">
        <title>Inconstantimicrobium mannanitabidum sp. nov., a novel member of the family Clostridiaceae isolated from anoxic soil under the treatment of reductive soil disinfestation.</title>
        <authorList>
            <person name="Ueki A."/>
            <person name="Tonouchi A."/>
            <person name="Honma S."/>
            <person name="Kaku N."/>
            <person name="Ueki K."/>
        </authorList>
    </citation>
    <scope>NUCLEOTIDE SEQUENCE</scope>
    <source>
        <strain evidence="1">TW13</strain>
    </source>
</reference>
<organism evidence="1 2">
    <name type="scientific">Inconstantimicrobium mannanitabidum</name>
    <dbReference type="NCBI Taxonomy" id="1604901"/>
    <lineage>
        <taxon>Bacteria</taxon>
        <taxon>Bacillati</taxon>
        <taxon>Bacillota</taxon>
        <taxon>Clostridia</taxon>
        <taxon>Eubacteriales</taxon>
        <taxon>Clostridiaceae</taxon>
        <taxon>Inconstantimicrobium</taxon>
    </lineage>
</organism>
<evidence type="ECO:0000313" key="2">
    <source>
        <dbReference type="Proteomes" id="UP001058074"/>
    </source>
</evidence>
<keyword evidence="2" id="KW-1185">Reference proteome</keyword>
<name>A0ACB5RF66_9CLOT</name>
<gene>
    <name evidence="1" type="ORF">rsdtw13_28570</name>
</gene>
<sequence>MNDKFEMYLQENSLKGLESIPKSDLHSHAGRGGSITYIEQLANVKITPPSEPFNSLKEMNQWLNDNVKCYCPGFSGYLKRVEAAFVQAKNDNIAVLALSFAIDEIDACGTIDNFISIMDGLHKKFAPETEFLPDLAVGYEPGEQSKLDEIFSANWFRGIDICNYSRCYSMNELKKICQKSRDSKLILKAHIGEFGGADDVMRYAEELELNQIQHGIAAANSPQIMKWLAKHKIQLNVCPTSNIMLRNSLNYQSHQIRKLFDFGVPVTINSDDLIIFNATVSQEYLNLYNAGLMTADELNTIRLTGLNEVNNYA</sequence>
<accession>A0ACB5RF66</accession>
<dbReference type="Proteomes" id="UP001058074">
    <property type="component" value="Unassembled WGS sequence"/>
</dbReference>
<protein>
    <submittedName>
        <fullName evidence="1">Adenosine deaminase family protein</fullName>
    </submittedName>
</protein>